<feature type="binding site" evidence="2">
    <location>
        <position position="271"/>
    </location>
    <ligand>
        <name>substrate</name>
    </ligand>
</feature>
<dbReference type="Gene3D" id="3.90.650.10">
    <property type="entry name" value="PurM-like C-terminal domain"/>
    <property type="match status" value="1"/>
</dbReference>
<dbReference type="Proteomes" id="UP000004931">
    <property type="component" value="Unassembled WGS sequence"/>
</dbReference>
<dbReference type="GO" id="GO:0009030">
    <property type="term" value="F:thiamine-phosphate kinase activity"/>
    <property type="evidence" value="ECO:0007669"/>
    <property type="project" value="UniProtKB-UniRule"/>
</dbReference>
<dbReference type="OrthoDB" id="9802811at2"/>
<dbReference type="Pfam" id="PF00586">
    <property type="entry name" value="AIRS"/>
    <property type="match status" value="1"/>
</dbReference>
<dbReference type="UniPathway" id="UPA00060">
    <property type="reaction ID" value="UER00142"/>
</dbReference>
<feature type="binding site" evidence="2">
    <location>
        <position position="55"/>
    </location>
    <ligand>
        <name>Mg(2+)</name>
        <dbReference type="ChEBI" id="CHEBI:18420"/>
        <label>2</label>
    </ligand>
</feature>
<dbReference type="PANTHER" id="PTHR30270">
    <property type="entry name" value="THIAMINE-MONOPHOSPHATE KINASE"/>
    <property type="match status" value="1"/>
</dbReference>
<evidence type="ECO:0000313" key="6">
    <source>
        <dbReference type="Proteomes" id="UP000004931"/>
    </source>
</evidence>
<feature type="binding site" evidence="2">
    <location>
        <position position="223"/>
    </location>
    <ligand>
        <name>Mg(2+)</name>
        <dbReference type="ChEBI" id="CHEBI:18420"/>
        <label>5</label>
    </ligand>
</feature>
<keyword evidence="2" id="KW-0460">Magnesium</keyword>
<dbReference type="HAMAP" id="MF_02128">
    <property type="entry name" value="TMP_kinase"/>
    <property type="match status" value="1"/>
</dbReference>
<dbReference type="CDD" id="cd02194">
    <property type="entry name" value="ThiL"/>
    <property type="match status" value="1"/>
</dbReference>
<feature type="binding site" evidence="2">
    <location>
        <position position="83"/>
    </location>
    <ligand>
        <name>Mg(2+)</name>
        <dbReference type="ChEBI" id="CHEBI:18420"/>
        <label>3</label>
    </ligand>
</feature>
<feature type="binding site" evidence="2">
    <location>
        <position position="130"/>
    </location>
    <ligand>
        <name>Mg(2+)</name>
        <dbReference type="ChEBI" id="CHEBI:18420"/>
        <label>1</label>
    </ligand>
</feature>
<dbReference type="Pfam" id="PF02769">
    <property type="entry name" value="AIRS_C"/>
    <property type="match status" value="1"/>
</dbReference>
<keyword evidence="2 5" id="KW-0418">Kinase</keyword>
<dbReference type="EC" id="2.7.4.16" evidence="2"/>
<dbReference type="GO" id="GO:0009228">
    <property type="term" value="P:thiamine biosynthetic process"/>
    <property type="evidence" value="ECO:0007669"/>
    <property type="project" value="UniProtKB-KW"/>
</dbReference>
<dbReference type="NCBIfam" id="TIGR01379">
    <property type="entry name" value="thiL"/>
    <property type="match status" value="1"/>
</dbReference>
<protein>
    <recommendedName>
        <fullName evidence="2">Thiamine-monophosphate kinase</fullName>
        <shortName evidence="2">TMP kinase</shortName>
        <shortName evidence="2">Thiamine-phosphate kinase</shortName>
        <ecNumber evidence="2">2.7.4.16</ecNumber>
    </recommendedName>
</protein>
<keyword evidence="2" id="KW-0547">Nucleotide-binding</keyword>
<dbReference type="InterPro" id="IPR016188">
    <property type="entry name" value="PurM-like_N"/>
</dbReference>
<feature type="binding site" evidence="2">
    <location>
        <position position="83"/>
    </location>
    <ligand>
        <name>Mg(2+)</name>
        <dbReference type="ChEBI" id="CHEBI:18420"/>
        <label>2</label>
    </ligand>
</feature>
<sequence>MTESGKLTEFELIARYFSNVGCSAKAAINAVPLSIGDDCALISVPPGQELAISIDTLVAGCHFPEDASPYDIGQRVLAVSVSDLAAMGAAPLAFTLALTLPEVDQEWLSGFSQGLRKAADLYGMPLIGGDTTRGPLTLTVQVHGAVESGRALRRSGARIGDRVFVSGTLGDAAAALAMIQQRLAVASEDDKSFLLSRFYCPEARVKLAGELLACASAAIDISDGLLADLGHLCRSSAVAAKIYSQRLPLSSVLDSLVAKQQSIDYALTGGDDYELCFTAAPAVRKHIEALSQQCGIPITEIGEIIAGDHVACVGPDGVDLAINKAGYQHFR</sequence>
<feature type="binding site" evidence="2">
    <location>
        <position position="83"/>
    </location>
    <ligand>
        <name>Mg(2+)</name>
        <dbReference type="ChEBI" id="CHEBI:18420"/>
        <label>4</label>
    </ligand>
</feature>
<dbReference type="InterPro" id="IPR036921">
    <property type="entry name" value="PurM-like_N_sf"/>
</dbReference>
<feature type="binding site" evidence="2">
    <location>
        <position position="38"/>
    </location>
    <ligand>
        <name>Mg(2+)</name>
        <dbReference type="ChEBI" id="CHEBI:18420"/>
        <label>3</label>
    </ligand>
</feature>
<dbReference type="eggNOG" id="COG0611">
    <property type="taxonomic scope" value="Bacteria"/>
</dbReference>
<comment type="caution">
    <text evidence="2">Lacks conserved residue(s) required for the propagation of feature annotation.</text>
</comment>
<evidence type="ECO:0000256" key="1">
    <source>
        <dbReference type="ARBA" id="ARBA00022977"/>
    </source>
</evidence>
<evidence type="ECO:0000313" key="5">
    <source>
        <dbReference type="EMBL" id="EAW32076.1"/>
    </source>
</evidence>
<comment type="function">
    <text evidence="2">Catalyzes the ATP-dependent phosphorylation of thiamine-monophosphate (TMP) to form thiamine-pyrophosphate (TPP), the active form of vitamin B1.</text>
</comment>
<evidence type="ECO:0000256" key="2">
    <source>
        <dbReference type="HAMAP-Rule" id="MF_02128"/>
    </source>
</evidence>
<keyword evidence="2" id="KW-0067">ATP-binding</keyword>
<dbReference type="PIRSF" id="PIRSF005303">
    <property type="entry name" value="Thiam_monoph_kin"/>
    <property type="match status" value="1"/>
</dbReference>
<feature type="binding site" evidence="2">
    <location>
        <position position="154"/>
    </location>
    <ligand>
        <name>ATP</name>
        <dbReference type="ChEBI" id="CHEBI:30616"/>
    </ligand>
</feature>
<evidence type="ECO:0000259" key="3">
    <source>
        <dbReference type="Pfam" id="PF00586"/>
    </source>
</evidence>
<dbReference type="GO" id="GO:0005524">
    <property type="term" value="F:ATP binding"/>
    <property type="evidence" value="ECO:0007669"/>
    <property type="project" value="UniProtKB-UniRule"/>
</dbReference>
<feature type="binding site" evidence="2">
    <location>
        <position position="222"/>
    </location>
    <ligand>
        <name>ATP</name>
        <dbReference type="ChEBI" id="CHEBI:30616"/>
    </ligand>
</feature>
<feature type="binding site" evidence="2">
    <location>
        <position position="38"/>
    </location>
    <ligand>
        <name>Mg(2+)</name>
        <dbReference type="ChEBI" id="CHEBI:18420"/>
        <label>4</label>
    </ligand>
</feature>
<dbReference type="SUPFAM" id="SSF55326">
    <property type="entry name" value="PurM N-terminal domain-like"/>
    <property type="match status" value="1"/>
</dbReference>
<comment type="caution">
    <text evidence="5">The sequence shown here is derived from an EMBL/GenBank/DDBJ whole genome shotgun (WGS) entry which is preliminary data.</text>
</comment>
<feature type="binding site" evidence="2">
    <location>
        <position position="62"/>
    </location>
    <ligand>
        <name>substrate</name>
    </ligand>
</feature>
<comment type="similarity">
    <text evidence="2">Belongs to the thiamine-monophosphate kinase family.</text>
</comment>
<keyword evidence="1 2" id="KW-0784">Thiamine biosynthesis</keyword>
<accession>A0Y7H2</accession>
<dbReference type="STRING" id="247633.GP2143_12511"/>
<dbReference type="GO" id="GO:0009229">
    <property type="term" value="P:thiamine diphosphate biosynthetic process"/>
    <property type="evidence" value="ECO:0007669"/>
    <property type="project" value="UniProtKB-UniRule"/>
</dbReference>
<gene>
    <name evidence="2" type="primary">thiL</name>
    <name evidence="5" type="ORF">GP2143_12511</name>
</gene>
<keyword evidence="6" id="KW-1185">Reference proteome</keyword>
<feature type="binding site" evidence="2">
    <location>
        <position position="327"/>
    </location>
    <ligand>
        <name>substrate</name>
    </ligand>
</feature>
<name>A0Y7H2_9GAMM</name>
<keyword evidence="2" id="KW-0479">Metal-binding</keyword>
<comment type="pathway">
    <text evidence="2">Cofactor biosynthesis; thiamine diphosphate biosynthesis; thiamine diphosphate from thiamine phosphate: step 1/1.</text>
</comment>
<feature type="domain" description="PurM-like C-terminal" evidence="4">
    <location>
        <begin position="159"/>
        <end position="311"/>
    </location>
</feature>
<feature type="binding site" evidence="2">
    <location>
        <position position="220"/>
    </location>
    <ligand>
        <name>Mg(2+)</name>
        <dbReference type="ChEBI" id="CHEBI:18420"/>
        <label>3</label>
    </ligand>
</feature>
<keyword evidence="2" id="KW-0808">Transferase</keyword>
<evidence type="ECO:0000259" key="4">
    <source>
        <dbReference type="Pfam" id="PF02769"/>
    </source>
</evidence>
<organism evidence="5 6">
    <name type="scientific">marine gamma proteobacterium HTCC2143</name>
    <dbReference type="NCBI Taxonomy" id="247633"/>
    <lineage>
        <taxon>Bacteria</taxon>
        <taxon>Pseudomonadati</taxon>
        <taxon>Pseudomonadota</taxon>
        <taxon>Gammaproteobacteria</taxon>
        <taxon>Cellvibrionales</taxon>
        <taxon>Spongiibacteraceae</taxon>
        <taxon>BD1-7 clade</taxon>
    </lineage>
</organism>
<feature type="domain" description="PurM-like N-terminal" evidence="3">
    <location>
        <begin position="36"/>
        <end position="146"/>
    </location>
</feature>
<dbReference type="Gene3D" id="3.30.1330.10">
    <property type="entry name" value="PurM-like, N-terminal domain"/>
    <property type="match status" value="1"/>
</dbReference>
<dbReference type="SUPFAM" id="SSF56042">
    <property type="entry name" value="PurM C-terminal domain-like"/>
    <property type="match status" value="1"/>
</dbReference>
<feature type="binding site" evidence="2">
    <location>
        <begin position="129"/>
        <end position="130"/>
    </location>
    <ligand>
        <name>ATP</name>
        <dbReference type="ChEBI" id="CHEBI:30616"/>
    </ligand>
</feature>
<dbReference type="InterPro" id="IPR036676">
    <property type="entry name" value="PurM-like_C_sf"/>
</dbReference>
<dbReference type="AlphaFoldDB" id="A0Y7H2"/>
<feature type="binding site" evidence="2">
    <location>
        <position position="55"/>
    </location>
    <ligand>
        <name>Mg(2+)</name>
        <dbReference type="ChEBI" id="CHEBI:18420"/>
        <label>1</label>
    </ligand>
</feature>
<reference evidence="5 6" key="1">
    <citation type="journal article" date="2010" name="J. Bacteriol.">
        <title>Genome sequence of the oligotrophic marine Gammaproteobacterium HTCC2143, isolated from the Oregon Coast.</title>
        <authorList>
            <person name="Oh H.M."/>
            <person name="Kang I."/>
            <person name="Ferriera S."/>
            <person name="Giovannoni S.J."/>
            <person name="Cho J.C."/>
        </authorList>
    </citation>
    <scope>NUCLEOTIDE SEQUENCE [LARGE SCALE GENOMIC DNA]</scope>
    <source>
        <strain evidence="5 6">HTCC2143</strain>
    </source>
</reference>
<comment type="miscellaneous">
    <text evidence="2">Reaction mechanism of ThiL seems to utilize a direct, inline transfer of the gamma-phosphate of ATP to TMP rather than a phosphorylated enzyme intermediate.</text>
</comment>
<dbReference type="PANTHER" id="PTHR30270:SF0">
    <property type="entry name" value="THIAMINE-MONOPHOSPHATE KINASE"/>
    <property type="match status" value="1"/>
</dbReference>
<dbReference type="EMBL" id="AAVT01000001">
    <property type="protein sequence ID" value="EAW32076.1"/>
    <property type="molecule type" value="Genomic_DNA"/>
</dbReference>
<proteinExistence type="inferred from homology"/>
<comment type="catalytic activity">
    <reaction evidence="2">
        <text>thiamine phosphate + ATP = thiamine diphosphate + ADP</text>
        <dbReference type="Rhea" id="RHEA:15913"/>
        <dbReference type="ChEBI" id="CHEBI:30616"/>
        <dbReference type="ChEBI" id="CHEBI:37575"/>
        <dbReference type="ChEBI" id="CHEBI:58937"/>
        <dbReference type="ChEBI" id="CHEBI:456216"/>
        <dbReference type="EC" id="2.7.4.16"/>
    </reaction>
</comment>
<feature type="binding site" evidence="2">
    <location>
        <position position="53"/>
    </location>
    <ligand>
        <name>Mg(2+)</name>
        <dbReference type="ChEBI" id="CHEBI:18420"/>
        <label>4</label>
    </ligand>
</feature>
<dbReference type="InterPro" id="IPR010918">
    <property type="entry name" value="PurM-like_C_dom"/>
</dbReference>
<dbReference type="GO" id="GO:0000287">
    <property type="term" value="F:magnesium ion binding"/>
    <property type="evidence" value="ECO:0007669"/>
    <property type="project" value="UniProtKB-UniRule"/>
</dbReference>
<dbReference type="InterPro" id="IPR006283">
    <property type="entry name" value="ThiL-like"/>
</dbReference>